<accession>A0ABQ9I1X0</accession>
<name>A0ABQ9I1X0_9NEOP</name>
<reference evidence="1 2" key="1">
    <citation type="submission" date="2023-02" db="EMBL/GenBank/DDBJ databases">
        <title>LHISI_Scaffold_Assembly.</title>
        <authorList>
            <person name="Stuart O.P."/>
            <person name="Cleave R."/>
            <person name="Magrath M.J.L."/>
            <person name="Mikheyev A.S."/>
        </authorList>
    </citation>
    <scope>NUCLEOTIDE SEQUENCE [LARGE SCALE GENOMIC DNA]</scope>
    <source>
        <strain evidence="1">Daus_M_001</strain>
        <tissue evidence="1">Leg muscle</tissue>
    </source>
</reference>
<evidence type="ECO:0000313" key="1">
    <source>
        <dbReference type="EMBL" id="KAJ8890639.1"/>
    </source>
</evidence>
<protein>
    <submittedName>
        <fullName evidence="1">Uncharacterized protein</fullName>
    </submittedName>
</protein>
<comment type="caution">
    <text evidence="1">The sequence shown here is derived from an EMBL/GenBank/DDBJ whole genome shotgun (WGS) entry which is preliminary data.</text>
</comment>
<dbReference type="EMBL" id="JARBHB010000003">
    <property type="protein sequence ID" value="KAJ8890639.1"/>
    <property type="molecule type" value="Genomic_DNA"/>
</dbReference>
<keyword evidence="2" id="KW-1185">Reference proteome</keyword>
<organism evidence="1 2">
    <name type="scientific">Dryococelus australis</name>
    <dbReference type="NCBI Taxonomy" id="614101"/>
    <lineage>
        <taxon>Eukaryota</taxon>
        <taxon>Metazoa</taxon>
        <taxon>Ecdysozoa</taxon>
        <taxon>Arthropoda</taxon>
        <taxon>Hexapoda</taxon>
        <taxon>Insecta</taxon>
        <taxon>Pterygota</taxon>
        <taxon>Neoptera</taxon>
        <taxon>Polyneoptera</taxon>
        <taxon>Phasmatodea</taxon>
        <taxon>Verophasmatodea</taxon>
        <taxon>Anareolatae</taxon>
        <taxon>Phasmatidae</taxon>
        <taxon>Eurycanthinae</taxon>
        <taxon>Dryococelus</taxon>
    </lineage>
</organism>
<evidence type="ECO:0000313" key="2">
    <source>
        <dbReference type="Proteomes" id="UP001159363"/>
    </source>
</evidence>
<sequence>MLQQWECCSPGRAKFHDRGLPTKNIVKRRKHLTSLKPTNIAKGIQIGEPKFEYFPKLLRTHFGDQWESMKRLRYYKTVLLANKEVTVVEDNDTDFDVLPDDDAIKI</sequence>
<proteinExistence type="predicted"/>
<gene>
    <name evidence="1" type="ORF">PR048_010148</name>
</gene>
<dbReference type="Proteomes" id="UP001159363">
    <property type="component" value="Chromosome 3"/>
</dbReference>